<dbReference type="EMBL" id="JAGGMR010000001">
    <property type="protein sequence ID" value="MBP2188568.1"/>
    <property type="molecule type" value="Genomic_DNA"/>
</dbReference>
<gene>
    <name evidence="2" type="ORF">BJ987_001469</name>
</gene>
<keyword evidence="3" id="KW-1185">Reference proteome</keyword>
<evidence type="ECO:0000256" key="1">
    <source>
        <dbReference type="SAM" id="Coils"/>
    </source>
</evidence>
<comment type="caution">
    <text evidence="2">The sequence shown here is derived from an EMBL/GenBank/DDBJ whole genome shotgun (WGS) entry which is preliminary data.</text>
</comment>
<dbReference type="RefSeq" id="WP_209885980.1">
    <property type="nucleotide sequence ID" value="NZ_JAGGMR010000001.1"/>
</dbReference>
<name>A0ABS4QA45_9NOCA</name>
<reference evidence="2 3" key="1">
    <citation type="submission" date="2021-03" db="EMBL/GenBank/DDBJ databases">
        <title>Sequencing the genomes of 1000 actinobacteria strains.</title>
        <authorList>
            <person name="Klenk H.-P."/>
        </authorList>
    </citation>
    <scope>NUCLEOTIDE SEQUENCE [LARGE SCALE GENOMIC DNA]</scope>
    <source>
        <strain evidence="2 3">DSM 45516</strain>
    </source>
</reference>
<accession>A0ABS4QA45</accession>
<proteinExistence type="predicted"/>
<feature type="coiled-coil region" evidence="1">
    <location>
        <begin position="1"/>
        <end position="60"/>
    </location>
</feature>
<organism evidence="2 3">
    <name type="scientific">Nocardia goodfellowii</name>
    <dbReference type="NCBI Taxonomy" id="882446"/>
    <lineage>
        <taxon>Bacteria</taxon>
        <taxon>Bacillati</taxon>
        <taxon>Actinomycetota</taxon>
        <taxon>Actinomycetes</taxon>
        <taxon>Mycobacteriales</taxon>
        <taxon>Nocardiaceae</taxon>
        <taxon>Nocardia</taxon>
    </lineage>
</organism>
<dbReference type="Proteomes" id="UP001519325">
    <property type="component" value="Unassembled WGS sequence"/>
</dbReference>
<protein>
    <submittedName>
        <fullName evidence="2">Nucleic acid-binding Zn-ribbon protein</fullName>
    </submittedName>
</protein>
<sequence>MADLEDRVATLEAQMEIQGARDSATLTMIGGKLFKLDTKLDQVQEAITNLALKHEELSNSHARLNTTVGGLNTKVDDGFAHVDTKMDEILRRLPPRP</sequence>
<evidence type="ECO:0000313" key="2">
    <source>
        <dbReference type="EMBL" id="MBP2188568.1"/>
    </source>
</evidence>
<keyword evidence="1" id="KW-0175">Coiled coil</keyword>
<evidence type="ECO:0000313" key="3">
    <source>
        <dbReference type="Proteomes" id="UP001519325"/>
    </source>
</evidence>